<accession>A0A1H7GMY9</accession>
<dbReference type="PANTHER" id="PTHR48051:SF1">
    <property type="entry name" value="RAS SUPPRESSOR PROTEIN 1"/>
    <property type="match status" value="1"/>
</dbReference>
<dbReference type="PANTHER" id="PTHR48051">
    <property type="match status" value="1"/>
</dbReference>
<dbReference type="EMBL" id="FOAB01000001">
    <property type="protein sequence ID" value="SEK39523.1"/>
    <property type="molecule type" value="Genomic_DNA"/>
</dbReference>
<dbReference type="Gene3D" id="3.80.10.10">
    <property type="entry name" value="Ribonuclease Inhibitor"/>
    <property type="match status" value="2"/>
</dbReference>
<proteinExistence type="predicted"/>
<dbReference type="STRING" id="1038014.SAMN04487910_0425"/>
<name>A0A1H7GMY9_AQUAM</name>
<dbReference type="PROSITE" id="PS51450">
    <property type="entry name" value="LRR"/>
    <property type="match status" value="1"/>
</dbReference>
<evidence type="ECO:0000313" key="4">
    <source>
        <dbReference type="Proteomes" id="UP000198521"/>
    </source>
</evidence>
<reference evidence="3 4" key="1">
    <citation type="submission" date="2016-10" db="EMBL/GenBank/DDBJ databases">
        <authorList>
            <person name="de Groot N.N."/>
        </authorList>
    </citation>
    <scope>NUCLEOTIDE SEQUENCE [LARGE SCALE GENOMIC DNA]</scope>
    <source>
        <strain evidence="3 4">DSM 25232</strain>
    </source>
</reference>
<dbReference type="InterPro" id="IPR003591">
    <property type="entry name" value="Leu-rich_rpt_typical-subtyp"/>
</dbReference>
<keyword evidence="4" id="KW-1185">Reference proteome</keyword>
<evidence type="ECO:0008006" key="5">
    <source>
        <dbReference type="Google" id="ProtNLM"/>
    </source>
</evidence>
<evidence type="ECO:0000256" key="2">
    <source>
        <dbReference type="ARBA" id="ARBA00022737"/>
    </source>
</evidence>
<evidence type="ECO:0000313" key="3">
    <source>
        <dbReference type="EMBL" id="SEK39523.1"/>
    </source>
</evidence>
<keyword evidence="1" id="KW-0433">Leucine-rich repeat</keyword>
<dbReference type="AlphaFoldDB" id="A0A1H7GMY9"/>
<dbReference type="Pfam" id="PF00560">
    <property type="entry name" value="LRR_1"/>
    <property type="match status" value="1"/>
</dbReference>
<sequence>MIKRQLIYYLCFLWLFVSCDTYTTFYSKTHSEINSDKFSKIHRLDLSNQNFRELPVSIVKVKDLRMVNLSNNPNLNIDKSLNQLATHKNLEVLILDSLGIKTIPESIKLFPNLKQISLVNNPGLNLQQILTEISELPIEFLNLKNNQLTKIPENITALNTLRDLNLSYNKIHDEASYSYLGQLPKLYSLWIDHNKLEQLPNTIGQLNQIRFFYVDHNYLKGLSDQLLEMKNVWVIHAGYNKFKEFPSVFSSMKSLLMVHINNNEIVSIPEVYETEKYSLAGLILDNNPLSYEEIIKAKKTFKGFFLLSFEQKSYK</sequence>
<gene>
    <name evidence="3" type="ORF">SAMN04487910_0425</name>
</gene>
<keyword evidence="2" id="KW-0677">Repeat</keyword>
<dbReference type="SUPFAM" id="SSF52058">
    <property type="entry name" value="L domain-like"/>
    <property type="match status" value="1"/>
</dbReference>
<dbReference type="GO" id="GO:0005737">
    <property type="term" value="C:cytoplasm"/>
    <property type="evidence" value="ECO:0007669"/>
    <property type="project" value="TreeGrafter"/>
</dbReference>
<evidence type="ECO:0000256" key="1">
    <source>
        <dbReference type="ARBA" id="ARBA00022614"/>
    </source>
</evidence>
<dbReference type="Proteomes" id="UP000198521">
    <property type="component" value="Unassembled WGS sequence"/>
</dbReference>
<dbReference type="PROSITE" id="PS51257">
    <property type="entry name" value="PROKAR_LIPOPROTEIN"/>
    <property type="match status" value="1"/>
</dbReference>
<dbReference type="SMART" id="SM00369">
    <property type="entry name" value="LRR_TYP"/>
    <property type="match status" value="3"/>
</dbReference>
<dbReference type="InterPro" id="IPR001611">
    <property type="entry name" value="Leu-rich_rpt"/>
</dbReference>
<dbReference type="InterPro" id="IPR032675">
    <property type="entry name" value="LRR_dom_sf"/>
</dbReference>
<protein>
    <recommendedName>
        <fullName evidence="5">Leucine rich repeat-containing protein</fullName>
    </recommendedName>
</protein>
<dbReference type="InterPro" id="IPR050216">
    <property type="entry name" value="LRR_domain-containing"/>
</dbReference>
<organism evidence="3 4">
    <name type="scientific">Aquimarina amphilecti</name>
    <dbReference type="NCBI Taxonomy" id="1038014"/>
    <lineage>
        <taxon>Bacteria</taxon>
        <taxon>Pseudomonadati</taxon>
        <taxon>Bacteroidota</taxon>
        <taxon>Flavobacteriia</taxon>
        <taxon>Flavobacteriales</taxon>
        <taxon>Flavobacteriaceae</taxon>
        <taxon>Aquimarina</taxon>
    </lineage>
</organism>